<dbReference type="Gene3D" id="3.40.50.300">
    <property type="entry name" value="P-loop containing nucleotide triphosphate hydrolases"/>
    <property type="match status" value="1"/>
</dbReference>
<dbReference type="SUPFAM" id="SSF82051">
    <property type="entry name" value="Obg GTP-binding protein N-terminal domain"/>
    <property type="match status" value="1"/>
</dbReference>
<dbReference type="EC" id="3.6.5.-" evidence="9"/>
<evidence type="ECO:0000256" key="8">
    <source>
        <dbReference type="ARBA" id="ARBA00023134"/>
    </source>
</evidence>
<dbReference type="NCBIfam" id="TIGR03595">
    <property type="entry name" value="Obg_CgtA_exten"/>
    <property type="match status" value="1"/>
</dbReference>
<dbReference type="NCBIfam" id="TIGR02729">
    <property type="entry name" value="Obg_CgtA"/>
    <property type="match status" value="1"/>
</dbReference>
<dbReference type="PANTHER" id="PTHR11702:SF31">
    <property type="entry name" value="MITOCHONDRIAL RIBOSOME-ASSOCIATED GTPASE 2"/>
    <property type="match status" value="1"/>
</dbReference>
<dbReference type="Pfam" id="PF09269">
    <property type="entry name" value="DUF1967"/>
    <property type="match status" value="1"/>
</dbReference>
<evidence type="ECO:0000256" key="7">
    <source>
        <dbReference type="ARBA" id="ARBA00022842"/>
    </source>
</evidence>
<dbReference type="SUPFAM" id="SSF102741">
    <property type="entry name" value="Obg GTP-binding protein C-terminal domain"/>
    <property type="match status" value="1"/>
</dbReference>
<dbReference type="InterPro" id="IPR006073">
    <property type="entry name" value="GTP-bd"/>
</dbReference>
<keyword evidence="14" id="KW-1185">Reference proteome</keyword>
<keyword evidence="5 9" id="KW-0547">Nucleotide-binding</keyword>
<keyword evidence="3 9" id="KW-0963">Cytoplasm</keyword>
<feature type="domain" description="Obg" evidence="12">
    <location>
        <begin position="1"/>
        <end position="158"/>
    </location>
</feature>
<dbReference type="HAMAP" id="MF_01454">
    <property type="entry name" value="GTPase_Obg"/>
    <property type="match status" value="1"/>
</dbReference>
<dbReference type="PROSITE" id="PS00905">
    <property type="entry name" value="GTP1_OBG"/>
    <property type="match status" value="1"/>
</dbReference>
<comment type="caution">
    <text evidence="13">The sequence shown here is derived from an EMBL/GenBank/DDBJ whole genome shotgun (WGS) entry which is preliminary data.</text>
</comment>
<comment type="subcellular location">
    <subcellularLocation>
        <location evidence="9">Cytoplasm</location>
    </subcellularLocation>
</comment>
<evidence type="ECO:0000313" key="14">
    <source>
        <dbReference type="Proteomes" id="UP001400965"/>
    </source>
</evidence>
<dbReference type="CDD" id="cd01898">
    <property type="entry name" value="Obg"/>
    <property type="match status" value="1"/>
</dbReference>
<dbReference type="Gene3D" id="2.70.210.12">
    <property type="entry name" value="GTP1/OBG domain"/>
    <property type="match status" value="1"/>
</dbReference>
<evidence type="ECO:0000256" key="6">
    <source>
        <dbReference type="ARBA" id="ARBA00022801"/>
    </source>
</evidence>
<keyword evidence="7 9" id="KW-0460">Magnesium</keyword>
<feature type="binding site" evidence="9">
    <location>
        <begin position="190"/>
        <end position="194"/>
    </location>
    <ligand>
        <name>GTP</name>
        <dbReference type="ChEBI" id="CHEBI:37565"/>
    </ligand>
</feature>
<feature type="binding site" evidence="9">
    <location>
        <position position="172"/>
    </location>
    <ligand>
        <name>Mg(2+)</name>
        <dbReference type="ChEBI" id="CHEBI:18420"/>
    </ligand>
</feature>
<dbReference type="InterPro" id="IPR036726">
    <property type="entry name" value="GTP1_OBG_dom_sf"/>
</dbReference>
<dbReference type="InterPro" id="IPR031167">
    <property type="entry name" value="G_OBG"/>
</dbReference>
<dbReference type="SUPFAM" id="SSF52540">
    <property type="entry name" value="P-loop containing nucleoside triphosphate hydrolases"/>
    <property type="match status" value="1"/>
</dbReference>
<keyword evidence="6 9" id="KW-0378">Hydrolase</keyword>
<dbReference type="EMBL" id="BAAACP010000003">
    <property type="protein sequence ID" value="GAA0862380.1"/>
    <property type="molecule type" value="Genomic_DNA"/>
</dbReference>
<dbReference type="PROSITE" id="PS51710">
    <property type="entry name" value="G_OBG"/>
    <property type="match status" value="1"/>
</dbReference>
<comment type="subunit">
    <text evidence="9">Monomer.</text>
</comment>
<evidence type="ECO:0000259" key="11">
    <source>
        <dbReference type="PROSITE" id="PS51881"/>
    </source>
</evidence>
<protein>
    <recommendedName>
        <fullName evidence="9">GTPase Obg</fullName>
        <ecNumber evidence="9">3.6.5.-</ecNumber>
    </recommendedName>
    <alternativeName>
        <fullName evidence="9">GTP-binding protein Obg</fullName>
    </alternativeName>
</protein>
<feature type="binding site" evidence="9">
    <location>
        <position position="192"/>
    </location>
    <ligand>
        <name>Mg(2+)</name>
        <dbReference type="ChEBI" id="CHEBI:18420"/>
    </ligand>
</feature>
<dbReference type="InterPro" id="IPR036346">
    <property type="entry name" value="GTP-bd_prot_GTP1/OBG_C_sf"/>
</dbReference>
<evidence type="ECO:0000256" key="2">
    <source>
        <dbReference type="ARBA" id="ARBA00007699"/>
    </source>
</evidence>
<dbReference type="InterPro" id="IPR027417">
    <property type="entry name" value="P-loop_NTPase"/>
</dbReference>
<dbReference type="InterPro" id="IPR014100">
    <property type="entry name" value="GTP-bd_Obg/CgtA"/>
</dbReference>
<dbReference type="Proteomes" id="UP001400965">
    <property type="component" value="Unassembled WGS sequence"/>
</dbReference>
<feature type="binding site" evidence="9">
    <location>
        <begin position="165"/>
        <end position="172"/>
    </location>
    <ligand>
        <name>GTP</name>
        <dbReference type="ChEBI" id="CHEBI:37565"/>
    </ligand>
</feature>
<dbReference type="PIRSF" id="PIRSF002401">
    <property type="entry name" value="GTP_bd_Obg/CgtA"/>
    <property type="match status" value="1"/>
</dbReference>
<accession>A0ABP3XD05</accession>
<name>A0ABP3XD05_9FIRM</name>
<feature type="domain" description="OCT" evidence="11">
    <location>
        <begin position="348"/>
        <end position="425"/>
    </location>
</feature>
<dbReference type="PANTHER" id="PTHR11702">
    <property type="entry name" value="DEVELOPMENTALLY REGULATED GTP-BINDING PROTEIN-RELATED"/>
    <property type="match status" value="1"/>
</dbReference>
<evidence type="ECO:0000313" key="13">
    <source>
        <dbReference type="EMBL" id="GAA0862380.1"/>
    </source>
</evidence>
<evidence type="ECO:0000256" key="3">
    <source>
        <dbReference type="ARBA" id="ARBA00022490"/>
    </source>
</evidence>
<organism evidence="13 14">
    <name type="scientific">Paraclostridium tenue</name>
    <dbReference type="NCBI Taxonomy" id="1737"/>
    <lineage>
        <taxon>Bacteria</taxon>
        <taxon>Bacillati</taxon>
        <taxon>Bacillota</taxon>
        <taxon>Clostridia</taxon>
        <taxon>Peptostreptococcales</taxon>
        <taxon>Peptostreptococcaceae</taxon>
        <taxon>Paraclostridium</taxon>
    </lineage>
</organism>
<dbReference type="PROSITE" id="PS51883">
    <property type="entry name" value="OBG"/>
    <property type="match status" value="1"/>
</dbReference>
<dbReference type="Pfam" id="PF01926">
    <property type="entry name" value="MMR_HSR1"/>
    <property type="match status" value="1"/>
</dbReference>
<dbReference type="PROSITE" id="PS51881">
    <property type="entry name" value="OCT"/>
    <property type="match status" value="1"/>
</dbReference>
<dbReference type="InterPro" id="IPR006169">
    <property type="entry name" value="GTP1_OBG_dom"/>
</dbReference>
<feature type="binding site" evidence="9">
    <location>
        <begin position="311"/>
        <end position="313"/>
    </location>
    <ligand>
        <name>GTP</name>
        <dbReference type="ChEBI" id="CHEBI:37565"/>
    </ligand>
</feature>
<sequence length="425" mass="46783">MFIDKARIFVKAGNGGNGSVSFRKEKYVPAGGPDGGDGGRGGSIIFKVDSGLRTLMDFKYQTKYSAPSGGDGTKKRQAGKNGEDLVLLVPPGTIIRDEATGLVIADLKEDGDEAIVAKGGRGGRGNQHFANAIRQAPAFAKSGTDGEEKWITLELKMIADVGLLGFPNVGKSTFLSVVTKAKPKIANYHFTTLTPNLGVVQTKFGDSFVLADIPGLIEGAAEGIGLGHDFLRHVERTKVLIHIVDISGIEGRDALEDFDKINDELKLYNEKLSTRPQVVVANKIDIMEDESNFENFKNELESRGYKVFKMSAATRQGIDDVIAYVSQLLKEVEDVELVSEEEMYRPELVEQAEEGLEVEIEDGVYVVTGKALRRIMYSVNFEDMESVQFFQKSMESQGVFDKLREMGIEDGDTVKIYDIEFEFYN</sequence>
<dbReference type="RefSeq" id="WP_346042684.1">
    <property type="nucleotide sequence ID" value="NZ_BAAACP010000003.1"/>
</dbReference>
<feature type="binding site" evidence="9">
    <location>
        <begin position="282"/>
        <end position="285"/>
    </location>
    <ligand>
        <name>GTP</name>
        <dbReference type="ChEBI" id="CHEBI:37565"/>
    </ligand>
</feature>
<dbReference type="NCBIfam" id="NF008954">
    <property type="entry name" value="PRK12296.1"/>
    <property type="match status" value="1"/>
</dbReference>
<evidence type="ECO:0000256" key="1">
    <source>
        <dbReference type="ARBA" id="ARBA00001946"/>
    </source>
</evidence>
<dbReference type="InterPro" id="IPR006074">
    <property type="entry name" value="GTP1-OBG_CS"/>
</dbReference>
<evidence type="ECO:0000256" key="5">
    <source>
        <dbReference type="ARBA" id="ARBA00022741"/>
    </source>
</evidence>
<evidence type="ECO:0000259" key="12">
    <source>
        <dbReference type="PROSITE" id="PS51883"/>
    </source>
</evidence>
<evidence type="ECO:0000259" key="10">
    <source>
        <dbReference type="PROSITE" id="PS51710"/>
    </source>
</evidence>
<dbReference type="PRINTS" id="PR00326">
    <property type="entry name" value="GTP1OBG"/>
</dbReference>
<dbReference type="Pfam" id="PF01018">
    <property type="entry name" value="GTP1_OBG"/>
    <property type="match status" value="1"/>
</dbReference>
<feature type="domain" description="OBG-type G" evidence="10">
    <location>
        <begin position="159"/>
        <end position="330"/>
    </location>
</feature>
<dbReference type="NCBIfam" id="NF008956">
    <property type="entry name" value="PRK12299.1"/>
    <property type="match status" value="1"/>
</dbReference>
<proteinExistence type="inferred from homology"/>
<comment type="cofactor">
    <cofactor evidence="1 9">
        <name>Mg(2+)</name>
        <dbReference type="ChEBI" id="CHEBI:18420"/>
    </cofactor>
</comment>
<comment type="function">
    <text evidence="9">An essential GTPase which binds GTP, GDP and possibly (p)ppGpp with moderate affinity, with high nucleotide exchange rates and a fairly low GTP hydrolysis rate. Plays a role in control of the cell cycle, stress response, ribosome biogenesis and in those bacteria that undergo differentiation, in morphogenesis control.</text>
</comment>
<evidence type="ECO:0000256" key="4">
    <source>
        <dbReference type="ARBA" id="ARBA00022723"/>
    </source>
</evidence>
<evidence type="ECO:0000256" key="9">
    <source>
        <dbReference type="HAMAP-Rule" id="MF_01454"/>
    </source>
</evidence>
<comment type="similarity">
    <text evidence="2 9">Belongs to the TRAFAC class OBG-HflX-like GTPase superfamily. OBG GTPase family.</text>
</comment>
<dbReference type="InterPro" id="IPR015349">
    <property type="entry name" value="OCT_dom"/>
</dbReference>
<gene>
    <name evidence="13" type="primary">obgE</name>
    <name evidence="9" type="synonym">obg</name>
    <name evidence="13" type="ORF">GCM10008917_07490</name>
</gene>
<dbReference type="NCBIfam" id="NF008955">
    <property type="entry name" value="PRK12297.1"/>
    <property type="match status" value="1"/>
</dbReference>
<dbReference type="Gene3D" id="3.30.300.350">
    <property type="entry name" value="GTP-binding protein OBG, C-terminal domain"/>
    <property type="match status" value="1"/>
</dbReference>
<dbReference type="InterPro" id="IPR045086">
    <property type="entry name" value="OBG_GTPase"/>
</dbReference>
<feature type="binding site" evidence="9">
    <location>
        <begin position="212"/>
        <end position="215"/>
    </location>
    <ligand>
        <name>GTP</name>
        <dbReference type="ChEBI" id="CHEBI:37565"/>
    </ligand>
</feature>
<keyword evidence="4 9" id="KW-0479">Metal-binding</keyword>
<reference evidence="14" key="1">
    <citation type="journal article" date="2019" name="Int. J. Syst. Evol. Microbiol.">
        <title>The Global Catalogue of Microorganisms (GCM) 10K type strain sequencing project: providing services to taxonomists for standard genome sequencing and annotation.</title>
        <authorList>
            <consortium name="The Broad Institute Genomics Platform"/>
            <consortium name="The Broad Institute Genome Sequencing Center for Infectious Disease"/>
            <person name="Wu L."/>
            <person name="Ma J."/>
        </authorList>
    </citation>
    <scope>NUCLEOTIDE SEQUENCE [LARGE SCALE GENOMIC DNA]</scope>
    <source>
        <strain evidence="14">JCM 6486</strain>
    </source>
</reference>
<keyword evidence="8 9" id="KW-0342">GTP-binding</keyword>